<dbReference type="Pfam" id="PF00431">
    <property type="entry name" value="CUB"/>
    <property type="match status" value="2"/>
</dbReference>
<dbReference type="InterPro" id="IPR035914">
    <property type="entry name" value="Sperma_CUB_dom_sf"/>
</dbReference>
<dbReference type="SUPFAM" id="SSF49854">
    <property type="entry name" value="Spermadhesin, CUB domain"/>
    <property type="match status" value="2"/>
</dbReference>
<keyword evidence="4" id="KW-0472">Membrane</keyword>
<dbReference type="Gene3D" id="2.60.120.290">
    <property type="entry name" value="Spermadhesin, CUB domain"/>
    <property type="match status" value="2"/>
</dbReference>
<evidence type="ECO:0000259" key="6">
    <source>
        <dbReference type="PROSITE" id="PS01180"/>
    </source>
</evidence>
<accession>A0A8T2IRT0</accession>
<dbReference type="Pfam" id="PF00100">
    <property type="entry name" value="Zona_pellucida"/>
    <property type="match status" value="1"/>
</dbReference>
<evidence type="ECO:0000256" key="5">
    <source>
        <dbReference type="SAM" id="SignalP"/>
    </source>
</evidence>
<dbReference type="Proteomes" id="UP000812440">
    <property type="component" value="Chromosome 7"/>
</dbReference>
<keyword evidence="4" id="KW-1133">Transmembrane helix</keyword>
<evidence type="ECO:0000256" key="4">
    <source>
        <dbReference type="SAM" id="Phobius"/>
    </source>
</evidence>
<keyword evidence="2" id="KW-1015">Disulfide bond</keyword>
<dbReference type="FunFam" id="2.60.40.4100:FF:000005">
    <property type="entry name" value="Deleted in malignant brain tumors 1"/>
    <property type="match status" value="1"/>
</dbReference>
<protein>
    <recommendedName>
        <fullName evidence="10">CUB and zona pellucida-like domain-containing protein 1</fullName>
    </recommendedName>
</protein>
<dbReference type="AlphaFoldDB" id="A0A8T2IRT0"/>
<reference evidence="8" key="1">
    <citation type="thesis" date="2020" institute="ProQuest LLC" country="789 East Eisenhower Parkway, Ann Arbor, MI, USA">
        <title>Comparative Genomics and Chromosome Evolution.</title>
        <authorList>
            <person name="Mudd A.B."/>
        </authorList>
    </citation>
    <scope>NUCLEOTIDE SEQUENCE</scope>
    <source>
        <strain evidence="8">Female2</strain>
        <tissue evidence="8">Blood</tissue>
    </source>
</reference>
<evidence type="ECO:0000256" key="3">
    <source>
        <dbReference type="PROSITE-ProRule" id="PRU00059"/>
    </source>
</evidence>
<evidence type="ECO:0000259" key="7">
    <source>
        <dbReference type="PROSITE" id="PS51034"/>
    </source>
</evidence>
<keyword evidence="9" id="KW-1185">Reference proteome</keyword>
<feature type="signal peptide" evidence="5">
    <location>
        <begin position="1"/>
        <end position="19"/>
    </location>
</feature>
<dbReference type="PROSITE" id="PS01180">
    <property type="entry name" value="CUB"/>
    <property type="match status" value="2"/>
</dbReference>
<dbReference type="SMART" id="SM00241">
    <property type="entry name" value="ZP"/>
    <property type="match status" value="1"/>
</dbReference>
<dbReference type="Gene3D" id="2.60.40.4100">
    <property type="entry name" value="Zona pellucida, ZP-C domain"/>
    <property type="match status" value="1"/>
</dbReference>
<evidence type="ECO:0000256" key="1">
    <source>
        <dbReference type="ARBA" id="ARBA00022729"/>
    </source>
</evidence>
<feature type="chain" id="PRO_5035877474" description="CUB and zona pellucida-like domain-containing protein 1" evidence="5">
    <location>
        <begin position="20"/>
        <end position="593"/>
    </location>
</feature>
<organism evidence="8 9">
    <name type="scientific">Hymenochirus boettgeri</name>
    <name type="common">Congo dwarf clawed frog</name>
    <dbReference type="NCBI Taxonomy" id="247094"/>
    <lineage>
        <taxon>Eukaryota</taxon>
        <taxon>Metazoa</taxon>
        <taxon>Chordata</taxon>
        <taxon>Craniata</taxon>
        <taxon>Vertebrata</taxon>
        <taxon>Euteleostomi</taxon>
        <taxon>Amphibia</taxon>
        <taxon>Batrachia</taxon>
        <taxon>Anura</taxon>
        <taxon>Pipoidea</taxon>
        <taxon>Pipidae</taxon>
        <taxon>Pipinae</taxon>
        <taxon>Hymenochirus</taxon>
    </lineage>
</organism>
<comment type="caution">
    <text evidence="3">Lacks conserved residue(s) required for the propagation of feature annotation.</text>
</comment>
<dbReference type="OrthoDB" id="10063988at2759"/>
<dbReference type="InterPro" id="IPR000859">
    <property type="entry name" value="CUB_dom"/>
</dbReference>
<dbReference type="PANTHER" id="PTHR14002">
    <property type="entry name" value="ENDOGLIN/TGF-BETA RECEPTOR TYPE III"/>
    <property type="match status" value="1"/>
</dbReference>
<feature type="domain" description="CUB" evidence="6">
    <location>
        <begin position="146"/>
        <end position="257"/>
    </location>
</feature>
<dbReference type="InterPro" id="IPR055356">
    <property type="entry name" value="ZP-N"/>
</dbReference>
<proteinExistence type="predicted"/>
<dbReference type="CDD" id="cd00041">
    <property type="entry name" value="CUB"/>
    <property type="match status" value="2"/>
</dbReference>
<dbReference type="InterPro" id="IPR042235">
    <property type="entry name" value="ZP-C_dom"/>
</dbReference>
<dbReference type="PROSITE" id="PS51034">
    <property type="entry name" value="ZP_2"/>
    <property type="match status" value="1"/>
</dbReference>
<dbReference type="PANTHER" id="PTHR14002:SF27">
    <property type="entry name" value="CUB AND ZONA PELLUCIDA-LIKE DOMAIN-CONTAINING PROTEIN 1"/>
    <property type="match status" value="1"/>
</dbReference>
<evidence type="ECO:0000313" key="9">
    <source>
        <dbReference type="Proteomes" id="UP000812440"/>
    </source>
</evidence>
<feature type="domain" description="ZP" evidence="7">
    <location>
        <begin position="266"/>
        <end position="507"/>
    </location>
</feature>
<gene>
    <name evidence="8" type="ORF">GDO86_013547</name>
</gene>
<name>A0A8T2IRT0_9PIPI</name>
<evidence type="ECO:0000313" key="8">
    <source>
        <dbReference type="EMBL" id="KAG8435659.1"/>
    </source>
</evidence>
<comment type="caution">
    <text evidence="8">The sequence shown here is derived from an EMBL/GenBank/DDBJ whole genome shotgun (WGS) entry which is preliminary data.</text>
</comment>
<dbReference type="FunFam" id="2.60.120.290:FF:000005">
    <property type="entry name" value="Procollagen C-endopeptidase enhancer 1"/>
    <property type="match status" value="1"/>
</dbReference>
<sequence length="593" mass="65407">MILLGFLQIFLLLVAPTVAQTATQNGDFSAGKCGEVYTQSHKPFQLNPAPYSDCTWEIIRPANETVRLIFSVLNLNPLAECSQENVTVSDGNGKVLGVLCPDSPRIDVYESVGGLSVRVFTDPNSHSRVLYLFYNSFLTGSAPVPCGGNLRGLSGNITSPNYPGRHPDFTFCVWHLETPKNTKIELSFSEIFVEIDPLCRFDFIAVYDGPSTSAPLLDILCGRTTATLETSSNSVTLMLSTDYANSYFGFSTSYTALPSSNTSSLSCAGDAMTAIISPSYLASLGYSAHELTLINPSCGPISSNPVAFIIPYQACGTVKKVEDNLISYTNTISASLATGLITRRKQIQIIVTCELDGNTTVEIMYLTRDNVIEEHRDTGRYDVGLSFFKSDDFATPETQSPYKVDLNQTLFLQATLNFPDPDLTVFTESCFASADPSFQDPTYDLIKQGCVKDDTYHNYPSGSGFARFSFSAFKFLRADISVYLKCRVIICDVNDKMSRCNQGCITRQRRDLGSSKWKANAVVGPIRLKPHTKNEVSESISEKRDEESLTNHSNFYILGILVLVVNVLILSFVILRYSRKQPAGYRYHPLATQ</sequence>
<dbReference type="InterPro" id="IPR001507">
    <property type="entry name" value="ZP_dom"/>
</dbReference>
<feature type="domain" description="CUB" evidence="6">
    <location>
        <begin position="33"/>
        <end position="140"/>
    </location>
</feature>
<feature type="transmembrane region" description="Helical" evidence="4">
    <location>
        <begin position="555"/>
        <end position="577"/>
    </location>
</feature>
<dbReference type="SMART" id="SM00042">
    <property type="entry name" value="CUB"/>
    <property type="match status" value="2"/>
</dbReference>
<dbReference type="EMBL" id="JAACNH010000008">
    <property type="protein sequence ID" value="KAG8435659.1"/>
    <property type="molecule type" value="Genomic_DNA"/>
</dbReference>
<keyword evidence="1 5" id="KW-0732">Signal</keyword>
<dbReference type="Gene3D" id="2.60.40.3210">
    <property type="entry name" value="Zona pellucida, ZP-N domain"/>
    <property type="match status" value="1"/>
</dbReference>
<dbReference type="Pfam" id="PF23344">
    <property type="entry name" value="ZP-N"/>
    <property type="match status" value="1"/>
</dbReference>
<keyword evidence="4" id="KW-0812">Transmembrane</keyword>
<evidence type="ECO:0000256" key="2">
    <source>
        <dbReference type="ARBA" id="ARBA00023157"/>
    </source>
</evidence>
<dbReference type="InterPro" id="IPR055355">
    <property type="entry name" value="ZP-C"/>
</dbReference>
<evidence type="ECO:0008006" key="10">
    <source>
        <dbReference type="Google" id="ProtNLM"/>
    </source>
</evidence>